<keyword evidence="1" id="KW-0812">Transmembrane</keyword>
<keyword evidence="1" id="KW-0472">Membrane</keyword>
<evidence type="ECO:0000313" key="3">
    <source>
        <dbReference type="EMBL" id="MFD2909097.1"/>
    </source>
</evidence>
<feature type="domain" description="YcxB-like C-terminal" evidence="2">
    <location>
        <begin position="99"/>
        <end position="154"/>
    </location>
</feature>
<comment type="caution">
    <text evidence="3">The sequence shown here is derived from an EMBL/GenBank/DDBJ whole genome shotgun (WGS) entry which is preliminary data.</text>
</comment>
<keyword evidence="1" id="KW-1133">Transmembrane helix</keyword>
<organism evidence="3 4">
    <name type="scientific">Flavobacterium ardleyense</name>
    <dbReference type="NCBI Taxonomy" id="2038737"/>
    <lineage>
        <taxon>Bacteria</taxon>
        <taxon>Pseudomonadati</taxon>
        <taxon>Bacteroidota</taxon>
        <taxon>Flavobacteriia</taxon>
        <taxon>Flavobacteriales</taxon>
        <taxon>Flavobacteriaceae</taxon>
        <taxon>Flavobacterium</taxon>
    </lineage>
</organism>
<dbReference type="Proteomes" id="UP001597549">
    <property type="component" value="Unassembled WGS sequence"/>
</dbReference>
<name>A0ABW5Z8R8_9FLAO</name>
<feature type="transmembrane region" description="Helical" evidence="1">
    <location>
        <begin position="55"/>
        <end position="77"/>
    </location>
</feature>
<evidence type="ECO:0000313" key="4">
    <source>
        <dbReference type="Proteomes" id="UP001597549"/>
    </source>
</evidence>
<reference evidence="4" key="1">
    <citation type="journal article" date="2019" name="Int. J. Syst. Evol. Microbiol.">
        <title>The Global Catalogue of Microorganisms (GCM) 10K type strain sequencing project: providing services to taxonomists for standard genome sequencing and annotation.</title>
        <authorList>
            <consortium name="The Broad Institute Genomics Platform"/>
            <consortium name="The Broad Institute Genome Sequencing Center for Infectious Disease"/>
            <person name="Wu L."/>
            <person name="Ma J."/>
        </authorList>
    </citation>
    <scope>NUCLEOTIDE SEQUENCE [LARGE SCALE GENOMIC DNA]</scope>
    <source>
        <strain evidence="4">KCTC 52644</strain>
    </source>
</reference>
<keyword evidence="4" id="KW-1185">Reference proteome</keyword>
<evidence type="ECO:0000259" key="2">
    <source>
        <dbReference type="Pfam" id="PF14317"/>
    </source>
</evidence>
<sequence length="166" mass="19770">MIIKTKIRFKEYVKLLYSLAYERTMLRLLVLVALLLLLWILFYNFDVFDLPKPLIYQYITLSLIAIAQPAIIFITIWRNYNSSNQLSENLEIELAPEMIKINGESYYMEIEWEKLFKIVEKPNWFLMYQNNLSAILIPKRDMDATDIVNFRKLLNGLKIVPVEVLK</sequence>
<protein>
    <submittedName>
        <fullName evidence="3">YcxB family protein</fullName>
    </submittedName>
</protein>
<feature type="transmembrane region" description="Helical" evidence="1">
    <location>
        <begin position="24"/>
        <end position="43"/>
    </location>
</feature>
<dbReference type="Pfam" id="PF14317">
    <property type="entry name" value="YcxB"/>
    <property type="match status" value="1"/>
</dbReference>
<proteinExistence type="predicted"/>
<evidence type="ECO:0000256" key="1">
    <source>
        <dbReference type="SAM" id="Phobius"/>
    </source>
</evidence>
<gene>
    <name evidence="3" type="ORF">ACFSX9_10135</name>
</gene>
<dbReference type="InterPro" id="IPR025588">
    <property type="entry name" value="YcxB-like_C"/>
</dbReference>
<dbReference type="RefSeq" id="WP_379807283.1">
    <property type="nucleotide sequence ID" value="NZ_JBHUOL010000018.1"/>
</dbReference>
<accession>A0ABW5Z8R8</accession>
<dbReference type="EMBL" id="JBHUOL010000018">
    <property type="protein sequence ID" value="MFD2909097.1"/>
    <property type="molecule type" value="Genomic_DNA"/>
</dbReference>